<evidence type="ECO:0000313" key="5">
    <source>
        <dbReference type="EMBL" id="GMH66222.1"/>
    </source>
</evidence>
<dbReference type="OrthoDB" id="424974at2759"/>
<evidence type="ECO:0000256" key="1">
    <source>
        <dbReference type="ARBA" id="ARBA00001974"/>
    </source>
</evidence>
<comment type="cofactor">
    <cofactor evidence="1">
        <name>FAD</name>
        <dbReference type="ChEBI" id="CHEBI:57692"/>
    </cofactor>
</comment>
<name>A0A9W7A5M6_9STRA</name>
<evidence type="ECO:0008006" key="7">
    <source>
        <dbReference type="Google" id="ProtNLM"/>
    </source>
</evidence>
<dbReference type="SUPFAM" id="SSF51905">
    <property type="entry name" value="FAD/NAD(P)-binding domain"/>
    <property type="match status" value="1"/>
</dbReference>
<dbReference type="PANTHER" id="PTHR10961:SF10">
    <property type="entry name" value="FAD DEPENDENT OXIDOREDUCTASE DOMAIN-CONTAINING PROTEIN"/>
    <property type="match status" value="1"/>
</dbReference>
<proteinExistence type="predicted"/>
<protein>
    <recommendedName>
        <fullName evidence="7">FAD dependent oxidoreductase domain-containing protein</fullName>
    </recommendedName>
</protein>
<dbReference type="GO" id="GO:0008115">
    <property type="term" value="F:sarcosine oxidase activity"/>
    <property type="evidence" value="ECO:0007669"/>
    <property type="project" value="TreeGrafter"/>
</dbReference>
<keyword evidence="6" id="KW-1185">Reference proteome</keyword>
<dbReference type="AlphaFoldDB" id="A0A9W7A5M6"/>
<evidence type="ECO:0000256" key="2">
    <source>
        <dbReference type="ARBA" id="ARBA00022630"/>
    </source>
</evidence>
<dbReference type="GO" id="GO:0050660">
    <property type="term" value="F:flavin adenine dinucleotide binding"/>
    <property type="evidence" value="ECO:0007669"/>
    <property type="project" value="InterPro"/>
</dbReference>
<accession>A0A9W7A5M6</accession>
<dbReference type="Proteomes" id="UP001165122">
    <property type="component" value="Unassembled WGS sequence"/>
</dbReference>
<reference evidence="6" key="1">
    <citation type="journal article" date="2023" name="Commun. Biol.">
        <title>Genome analysis of Parmales, the sister group of diatoms, reveals the evolutionary specialization of diatoms from phago-mixotrophs to photoautotrophs.</title>
        <authorList>
            <person name="Ban H."/>
            <person name="Sato S."/>
            <person name="Yoshikawa S."/>
            <person name="Yamada K."/>
            <person name="Nakamura Y."/>
            <person name="Ichinomiya M."/>
            <person name="Sato N."/>
            <person name="Blanc-Mathieu R."/>
            <person name="Endo H."/>
            <person name="Kuwata A."/>
            <person name="Ogata H."/>
        </authorList>
    </citation>
    <scope>NUCLEOTIDE SEQUENCE [LARGE SCALE GENOMIC DNA]</scope>
    <source>
        <strain evidence="6">NIES 3700</strain>
    </source>
</reference>
<evidence type="ECO:0000256" key="3">
    <source>
        <dbReference type="ARBA" id="ARBA00022827"/>
    </source>
</evidence>
<evidence type="ECO:0000256" key="4">
    <source>
        <dbReference type="ARBA" id="ARBA00023002"/>
    </source>
</evidence>
<organism evidence="5 6">
    <name type="scientific">Triparma laevis f. longispina</name>
    <dbReference type="NCBI Taxonomy" id="1714387"/>
    <lineage>
        <taxon>Eukaryota</taxon>
        <taxon>Sar</taxon>
        <taxon>Stramenopiles</taxon>
        <taxon>Ochrophyta</taxon>
        <taxon>Bolidophyceae</taxon>
        <taxon>Parmales</taxon>
        <taxon>Triparmaceae</taxon>
        <taxon>Triparma</taxon>
    </lineage>
</organism>
<gene>
    <name evidence="5" type="ORF">TrLO_g4001</name>
</gene>
<keyword evidence="2" id="KW-0285">Flavoprotein</keyword>
<evidence type="ECO:0000313" key="6">
    <source>
        <dbReference type="Proteomes" id="UP001165122"/>
    </source>
</evidence>
<keyword evidence="3" id="KW-0274">FAD</keyword>
<dbReference type="Gene3D" id="3.50.50.60">
    <property type="entry name" value="FAD/NAD(P)-binding domain"/>
    <property type="match status" value="1"/>
</dbReference>
<comment type="caution">
    <text evidence="5">The sequence shown here is derived from an EMBL/GenBank/DDBJ whole genome shotgun (WGS) entry which is preliminary data.</text>
</comment>
<sequence length="96" mass="10473">MEDNPRQRIVVIGAGLFGSATAKHLSILYPTLRITLLGPTSSQNPNTAHNDVSRLYRSTSPSAYWSDLAERSINEYATIKGSVGKSLLVIHSSLIF</sequence>
<dbReference type="InterPro" id="IPR045170">
    <property type="entry name" value="MTOX"/>
</dbReference>
<dbReference type="InterPro" id="IPR036188">
    <property type="entry name" value="FAD/NAD-bd_sf"/>
</dbReference>
<dbReference type="EMBL" id="BRXW01000558">
    <property type="protein sequence ID" value="GMH66222.1"/>
    <property type="molecule type" value="Genomic_DNA"/>
</dbReference>
<keyword evidence="4" id="KW-0560">Oxidoreductase</keyword>
<dbReference type="PANTHER" id="PTHR10961">
    <property type="entry name" value="PEROXISOMAL SARCOSINE OXIDASE"/>
    <property type="match status" value="1"/>
</dbReference>